<dbReference type="EMBL" id="CAJNYD010004418">
    <property type="protein sequence ID" value="CAF3599455.1"/>
    <property type="molecule type" value="Genomic_DNA"/>
</dbReference>
<organism evidence="3 5">
    <name type="scientific">Rotaria socialis</name>
    <dbReference type="NCBI Taxonomy" id="392032"/>
    <lineage>
        <taxon>Eukaryota</taxon>
        <taxon>Metazoa</taxon>
        <taxon>Spiralia</taxon>
        <taxon>Gnathifera</taxon>
        <taxon>Rotifera</taxon>
        <taxon>Eurotatoria</taxon>
        <taxon>Bdelloidea</taxon>
        <taxon>Philodinida</taxon>
        <taxon>Philodinidae</taxon>
        <taxon>Rotaria</taxon>
    </lineage>
</organism>
<reference evidence="3" key="1">
    <citation type="submission" date="2021-02" db="EMBL/GenBank/DDBJ databases">
        <authorList>
            <person name="Nowell W R."/>
        </authorList>
    </citation>
    <scope>NUCLEOTIDE SEQUENCE</scope>
</reference>
<gene>
    <name evidence="1" type="ORF">GRG538_LOCUS14384</name>
    <name evidence="3" type="ORF">HFQ381_LOCUS27751</name>
    <name evidence="2" type="ORF">LUA448_LOCUS30356</name>
    <name evidence="4" type="ORF">QYT958_LOCUS29769</name>
</gene>
<dbReference type="Proteomes" id="UP000663851">
    <property type="component" value="Unassembled WGS sequence"/>
</dbReference>
<dbReference type="EMBL" id="CAJOBR010008968">
    <property type="protein sequence ID" value="CAF4886613.1"/>
    <property type="molecule type" value="Genomic_DNA"/>
</dbReference>
<evidence type="ECO:0000313" key="5">
    <source>
        <dbReference type="Proteomes" id="UP000663851"/>
    </source>
</evidence>
<name>A0A820VI79_9BILA</name>
<accession>A0A820VI79</accession>
<evidence type="ECO:0000313" key="2">
    <source>
        <dbReference type="EMBL" id="CAF3599455.1"/>
    </source>
</evidence>
<dbReference type="Proteomes" id="UP000663833">
    <property type="component" value="Unassembled WGS sequence"/>
</dbReference>
<evidence type="ECO:0000313" key="1">
    <source>
        <dbReference type="EMBL" id="CAF3453178.1"/>
    </source>
</evidence>
<comment type="caution">
    <text evidence="3">The sequence shown here is derived from an EMBL/GenBank/DDBJ whole genome shotgun (WGS) entry which is preliminary data.</text>
</comment>
<evidence type="ECO:0000313" key="4">
    <source>
        <dbReference type="EMBL" id="CAF4886613.1"/>
    </source>
</evidence>
<protein>
    <submittedName>
        <fullName evidence="3">Uncharacterized protein</fullName>
    </submittedName>
</protein>
<dbReference type="Proteomes" id="UP000663872">
    <property type="component" value="Unassembled WGS sequence"/>
</dbReference>
<proteinExistence type="predicted"/>
<dbReference type="EMBL" id="CAJNYT010002183">
    <property type="protein sequence ID" value="CAF3453178.1"/>
    <property type="molecule type" value="Genomic_DNA"/>
</dbReference>
<dbReference type="Proteomes" id="UP000663848">
    <property type="component" value="Unassembled WGS sequence"/>
</dbReference>
<dbReference type="AlphaFoldDB" id="A0A820VI79"/>
<sequence>MATAELINRSNSTMFNTDEFLIGTRLQVVFDMETSDPDDLTNLLFLLGHPMLKLFKLGRLVAQSGFAGDDIVPEEKRLSKFNGRITCPAFNLAADTKAAELCSYFRERKLQKFPLSSKSSEVKEKYFPRF</sequence>
<dbReference type="EMBL" id="CAJOBO010003698">
    <property type="protein sequence ID" value="CAF4500779.1"/>
    <property type="molecule type" value="Genomic_DNA"/>
</dbReference>
<evidence type="ECO:0000313" key="3">
    <source>
        <dbReference type="EMBL" id="CAF4500779.1"/>
    </source>
</evidence>